<feature type="region of interest" description="Disordered" evidence="1">
    <location>
        <begin position="56"/>
        <end position="92"/>
    </location>
</feature>
<feature type="compositionally biased region" description="Basic and acidic residues" evidence="1">
    <location>
        <begin position="216"/>
        <end position="228"/>
    </location>
</feature>
<protein>
    <submittedName>
        <fullName evidence="3">Uncharacterized protein</fullName>
    </submittedName>
</protein>
<dbReference type="VEuPathDB" id="CryptoDB:Vbra_1259"/>
<accession>A0A0G4GAJ3</accession>
<dbReference type="AlphaFoldDB" id="A0A0G4GAJ3"/>
<feature type="compositionally biased region" description="Basic and acidic residues" evidence="1">
    <location>
        <begin position="105"/>
        <end position="115"/>
    </location>
</feature>
<evidence type="ECO:0000256" key="1">
    <source>
        <dbReference type="SAM" id="MobiDB-lite"/>
    </source>
</evidence>
<dbReference type="Proteomes" id="UP000041254">
    <property type="component" value="Unassembled WGS sequence"/>
</dbReference>
<evidence type="ECO:0000256" key="2">
    <source>
        <dbReference type="SAM" id="SignalP"/>
    </source>
</evidence>
<organism evidence="3 4">
    <name type="scientific">Vitrella brassicaformis (strain CCMP3155)</name>
    <dbReference type="NCBI Taxonomy" id="1169540"/>
    <lineage>
        <taxon>Eukaryota</taxon>
        <taxon>Sar</taxon>
        <taxon>Alveolata</taxon>
        <taxon>Colpodellida</taxon>
        <taxon>Vitrellaceae</taxon>
        <taxon>Vitrella</taxon>
    </lineage>
</organism>
<feature type="region of interest" description="Disordered" evidence="1">
    <location>
        <begin position="105"/>
        <end position="133"/>
    </location>
</feature>
<name>A0A0G4GAJ3_VITBC</name>
<feature type="chain" id="PRO_5005189736" evidence="2">
    <location>
        <begin position="19"/>
        <end position="246"/>
    </location>
</feature>
<keyword evidence="2" id="KW-0732">Signal</keyword>
<proteinExistence type="predicted"/>
<feature type="region of interest" description="Disordered" evidence="1">
    <location>
        <begin position="173"/>
        <end position="246"/>
    </location>
</feature>
<dbReference type="PhylomeDB" id="A0A0G4GAJ3"/>
<dbReference type="InParanoid" id="A0A0G4GAJ3"/>
<sequence>MELFQFGLLFLLTAIGSAGTGYHSYSFGAAGRVQIVEIWLPLEEYFGCVKETRQKKDSDTKKQSKASPFAVADESGVAEEEQAKVPDDGPYGTWLSDVVWRKDEGGQEDKQEGAAKRKSYKRTKTAKEQMEADNRPKESVFMLMCLLRRDLDKLVTIKPAKDKRGLVVKDKDGNVRRDYHLETDQEKEARDKKEKEEKEKAQAEFDFFDTVGTQNKEADASKDDKKGDIVQQRVLPSKLTPTNPWS</sequence>
<feature type="compositionally biased region" description="Basic and acidic residues" evidence="1">
    <location>
        <begin position="173"/>
        <end position="203"/>
    </location>
</feature>
<evidence type="ECO:0000313" key="3">
    <source>
        <dbReference type="EMBL" id="CEM25988.1"/>
    </source>
</evidence>
<keyword evidence="4" id="KW-1185">Reference proteome</keyword>
<reference evidence="3 4" key="1">
    <citation type="submission" date="2014-11" db="EMBL/GenBank/DDBJ databases">
        <authorList>
            <person name="Zhu J."/>
            <person name="Qi W."/>
            <person name="Song R."/>
        </authorList>
    </citation>
    <scope>NUCLEOTIDE SEQUENCE [LARGE SCALE GENOMIC DNA]</scope>
</reference>
<dbReference type="EMBL" id="CDMY01000609">
    <property type="protein sequence ID" value="CEM25988.1"/>
    <property type="molecule type" value="Genomic_DNA"/>
</dbReference>
<gene>
    <name evidence="3" type="ORF">Vbra_1259</name>
</gene>
<feature type="signal peptide" evidence="2">
    <location>
        <begin position="1"/>
        <end position="18"/>
    </location>
</feature>
<evidence type="ECO:0000313" key="4">
    <source>
        <dbReference type="Proteomes" id="UP000041254"/>
    </source>
</evidence>